<organism evidence="1 2">
    <name type="scientific">Actinoplanes derwentensis</name>
    <dbReference type="NCBI Taxonomy" id="113562"/>
    <lineage>
        <taxon>Bacteria</taxon>
        <taxon>Bacillati</taxon>
        <taxon>Actinomycetota</taxon>
        <taxon>Actinomycetes</taxon>
        <taxon>Micromonosporales</taxon>
        <taxon>Micromonosporaceae</taxon>
        <taxon>Actinoplanes</taxon>
    </lineage>
</organism>
<accession>A0A1H2CUT6</accession>
<dbReference type="STRING" id="113562.SAMN04489716_6913"/>
<dbReference type="AlphaFoldDB" id="A0A1H2CUT6"/>
<evidence type="ECO:0000313" key="1">
    <source>
        <dbReference type="EMBL" id="SDT74221.1"/>
    </source>
</evidence>
<evidence type="ECO:0000313" key="2">
    <source>
        <dbReference type="Proteomes" id="UP000198688"/>
    </source>
</evidence>
<sequence length="152" mass="17368">MQDTHPVPTLTPDRILITTKADGREVVIVPDEIARRMEHERKDAWREFPGRAGGESRPFPTGTWMYDTFSTLITAYGDSPIPEGLNLRNWSWAMADRWWAVAHYPELRVPVVGEGDWNPDTRTWRDFNANVDLHPIGTVHMIPGKDAYLITG</sequence>
<protein>
    <submittedName>
        <fullName evidence="1">Uncharacterized protein</fullName>
    </submittedName>
</protein>
<reference evidence="1 2" key="1">
    <citation type="submission" date="2016-10" db="EMBL/GenBank/DDBJ databases">
        <authorList>
            <person name="de Groot N.N."/>
        </authorList>
    </citation>
    <scope>NUCLEOTIDE SEQUENCE [LARGE SCALE GENOMIC DNA]</scope>
    <source>
        <strain evidence="1 2">DSM 43941</strain>
    </source>
</reference>
<dbReference type="RefSeq" id="WP_092550704.1">
    <property type="nucleotide sequence ID" value="NZ_BOMJ01000003.1"/>
</dbReference>
<gene>
    <name evidence="1" type="ORF">SAMN04489716_6913</name>
</gene>
<dbReference type="EMBL" id="LT629758">
    <property type="protein sequence ID" value="SDT74221.1"/>
    <property type="molecule type" value="Genomic_DNA"/>
</dbReference>
<dbReference type="Proteomes" id="UP000198688">
    <property type="component" value="Chromosome I"/>
</dbReference>
<dbReference type="OrthoDB" id="9787779at2"/>
<name>A0A1H2CUT6_9ACTN</name>
<keyword evidence="2" id="KW-1185">Reference proteome</keyword>
<proteinExistence type="predicted"/>